<comment type="caution">
    <text evidence="1">The sequence shown here is derived from an EMBL/GenBank/DDBJ whole genome shotgun (WGS) entry which is preliminary data.</text>
</comment>
<dbReference type="EMBL" id="CM024805">
    <property type="protein sequence ID" value="KAG8009400.1"/>
    <property type="molecule type" value="Genomic_DNA"/>
</dbReference>
<gene>
    <name evidence="1" type="primary">PKD1L1</name>
    <name evidence="1" type="ORF">GBF38_017674</name>
</gene>
<organism evidence="1 2">
    <name type="scientific">Nibea albiflora</name>
    <name type="common">Yellow drum</name>
    <name type="synonym">Corvina albiflora</name>
    <dbReference type="NCBI Taxonomy" id="240163"/>
    <lineage>
        <taxon>Eukaryota</taxon>
        <taxon>Metazoa</taxon>
        <taxon>Chordata</taxon>
        <taxon>Craniata</taxon>
        <taxon>Vertebrata</taxon>
        <taxon>Euteleostomi</taxon>
        <taxon>Actinopterygii</taxon>
        <taxon>Neopterygii</taxon>
        <taxon>Teleostei</taxon>
        <taxon>Neoteleostei</taxon>
        <taxon>Acanthomorphata</taxon>
        <taxon>Eupercaria</taxon>
        <taxon>Sciaenidae</taxon>
        <taxon>Nibea</taxon>
    </lineage>
</organism>
<keyword evidence="2" id="KW-1185">Reference proteome</keyword>
<protein>
    <submittedName>
        <fullName evidence="1">Polycystic kidney disease 1 like 1</fullName>
    </submittedName>
</protein>
<name>A0ACB7F552_NIBAL</name>
<evidence type="ECO:0000313" key="2">
    <source>
        <dbReference type="Proteomes" id="UP000805704"/>
    </source>
</evidence>
<evidence type="ECO:0000313" key="1">
    <source>
        <dbReference type="EMBL" id="KAG8009400.1"/>
    </source>
</evidence>
<accession>A0ACB7F552</accession>
<proteinExistence type="predicted"/>
<reference evidence="1" key="1">
    <citation type="submission" date="2020-04" db="EMBL/GenBank/DDBJ databases">
        <title>A chromosome-scale assembly and high-density genetic map of the yellow drum (Nibea albiflora) genome.</title>
        <authorList>
            <person name="Xu D."/>
            <person name="Zhang W."/>
            <person name="Chen R."/>
            <person name="Tan P."/>
            <person name="Wang L."/>
            <person name="Song H."/>
            <person name="Tian L."/>
            <person name="Zhu Q."/>
            <person name="Wang B."/>
        </authorList>
    </citation>
    <scope>NUCLEOTIDE SEQUENCE</scope>
    <source>
        <strain evidence="1">ZJHYS-2018</strain>
    </source>
</reference>
<sequence>MGLCGVYGPGQSPEVDKGSRDWQPVWPRHGCCCWSLEGPYWEQRQAIILLPAFQVSARRQENSPWFTGCVKAGIRLYAARGARDLDPVTCSVRCLDEGVLSLPVGVGQGSLALYRTEGPFLHSVRLSTSPDRVHAGKTFVVEVSGNLAGRPDQPSGILGLGGRDFSYVTVEIQETIHKGQRSHRVTVLDDGSFVVSSDWILETPGKYELNVSVSNPLSTLRSTLQLFVLQPSPHSLVISVLHGPLGVPDCIPFLPTDSNSVTVEAAYLGDPVTLQADMSDSPPVEFSWWFEGKNTESVKTVCLSSSDCLNSTVVAVRPAVSDLRVSVSDHLLTSGEVVSAYVELFTTMKHLLILGLDTEL</sequence>
<dbReference type="Proteomes" id="UP000805704">
    <property type="component" value="Chromosome 17"/>
</dbReference>